<evidence type="ECO:0000313" key="3">
    <source>
        <dbReference type="Proteomes" id="UP000178176"/>
    </source>
</evidence>
<dbReference type="AlphaFoldDB" id="A0A1F4YGN7"/>
<dbReference type="Proteomes" id="UP000178176">
    <property type="component" value="Unassembled WGS sequence"/>
</dbReference>
<reference evidence="2 3" key="1">
    <citation type="journal article" date="2016" name="Nat. Commun.">
        <title>Thousands of microbial genomes shed light on interconnected biogeochemical processes in an aquifer system.</title>
        <authorList>
            <person name="Anantharaman K."/>
            <person name="Brown C.T."/>
            <person name="Hug L.A."/>
            <person name="Sharon I."/>
            <person name="Castelle C.J."/>
            <person name="Probst A.J."/>
            <person name="Thomas B.C."/>
            <person name="Singh A."/>
            <person name="Wilkins M.J."/>
            <person name="Karaoz U."/>
            <person name="Brodie E.L."/>
            <person name="Williams K.H."/>
            <person name="Hubbard S.S."/>
            <person name="Banfield J.F."/>
        </authorList>
    </citation>
    <scope>NUCLEOTIDE SEQUENCE [LARGE SCALE GENOMIC DNA]</scope>
</reference>
<evidence type="ECO:0000256" key="1">
    <source>
        <dbReference type="SAM" id="MobiDB-lite"/>
    </source>
</evidence>
<accession>A0A1F4YGN7</accession>
<protein>
    <recommendedName>
        <fullName evidence="4">DUF4012 domain-containing protein</fullName>
    </recommendedName>
</protein>
<evidence type="ECO:0000313" key="2">
    <source>
        <dbReference type="EMBL" id="OGC93117.1"/>
    </source>
</evidence>
<feature type="region of interest" description="Disordered" evidence="1">
    <location>
        <begin position="1"/>
        <end position="32"/>
    </location>
</feature>
<evidence type="ECO:0008006" key="4">
    <source>
        <dbReference type="Google" id="ProtNLM"/>
    </source>
</evidence>
<dbReference type="InterPro" id="IPR025101">
    <property type="entry name" value="DUF4012"/>
</dbReference>
<proteinExistence type="predicted"/>
<sequence length="556" mass="62388">MSLSRLVPEYKTNPTEKNFHAPHKEPNKKNQSPKRMAVVLLFLSLGSFLVLQTSRPLSRLENYLNSYKKITSKSKKLEGDLGQLAYTSLQGTSRVSSSAISDLKKTTEGLMDDITTTSASYSHVPEILKKVSYIDSTFQKLKLIQRQTSDVTQITPFLLRFFSDKEERSYIVLLQDNLEIRPHGGFPLGIFLVTFENGQVTQIVPYATSQFSVSTSPPPQYAGITHQKNFRLSDGLWDLDYPTSAKKFLGTAEKVFSKPLSGLISVNLSVVSQVLNRDVTNQYLQILTKQGDNGDFTRLLMDEIIAQLYQFTPSQISEVLQDLSPYLSSGDIRLYFSDTGLESALPQSLTGQLSFPGCRAKVECLVNFIYPVDTNISFNKTGSSVSRQVSVSSSLNSDEVLTKVAITYRYPLADQNWPYGPYKNYFRLILPASIKISSISRNSQTLPQNEYSLEYFGSFSQLSTVISISPSSTSDLEVIYSQPLPTQPVFHYQQDFLSQPGLQTQVGEFFINYPSIWYITSYQLPLLAQPGELKYNAFTSGTTKIDLDISQSDTRL</sequence>
<feature type="compositionally biased region" description="Basic and acidic residues" evidence="1">
    <location>
        <begin position="17"/>
        <end position="28"/>
    </location>
</feature>
<organism evidence="2 3">
    <name type="scientific">Candidatus Amesbacteria bacterium RIFCSPHIGHO2_01_FULL_48_32b</name>
    <dbReference type="NCBI Taxonomy" id="1797253"/>
    <lineage>
        <taxon>Bacteria</taxon>
        <taxon>Candidatus Amesiibacteriota</taxon>
    </lineage>
</organism>
<name>A0A1F4YGN7_9BACT</name>
<dbReference type="EMBL" id="MEXH01000002">
    <property type="protein sequence ID" value="OGC93117.1"/>
    <property type="molecule type" value="Genomic_DNA"/>
</dbReference>
<gene>
    <name evidence="2" type="ORF">A2876_01045</name>
</gene>
<comment type="caution">
    <text evidence="2">The sequence shown here is derived from an EMBL/GenBank/DDBJ whole genome shotgun (WGS) entry which is preliminary data.</text>
</comment>
<dbReference type="Pfam" id="PF13196">
    <property type="entry name" value="DUF4012"/>
    <property type="match status" value="1"/>
</dbReference>